<dbReference type="GO" id="GO:0016020">
    <property type="term" value="C:membrane"/>
    <property type="evidence" value="ECO:0007669"/>
    <property type="project" value="InterPro"/>
</dbReference>
<evidence type="ECO:0000313" key="10">
    <source>
        <dbReference type="EMBL" id="PZR10450.1"/>
    </source>
</evidence>
<evidence type="ECO:0000256" key="4">
    <source>
        <dbReference type="ARBA" id="ARBA00022679"/>
    </source>
</evidence>
<dbReference type="CDD" id="cd16917">
    <property type="entry name" value="HATPase_UhpB-NarQ-NarX-like"/>
    <property type="match status" value="1"/>
</dbReference>
<dbReference type="Gene3D" id="1.20.5.1930">
    <property type="match status" value="1"/>
</dbReference>
<comment type="caution">
    <text evidence="10">The sequence shown here is derived from an EMBL/GenBank/DDBJ whole genome shotgun (WGS) entry which is preliminary data.</text>
</comment>
<dbReference type="Gene3D" id="3.30.565.10">
    <property type="entry name" value="Histidine kinase-like ATPase, C-terminal domain"/>
    <property type="match status" value="1"/>
</dbReference>
<feature type="domain" description="Histidine kinase/HSP90-like ATPase" evidence="9">
    <location>
        <begin position="258"/>
        <end position="344"/>
    </location>
</feature>
<organism evidence="10 11">
    <name type="scientific">Archangium gephyra</name>
    <dbReference type="NCBI Taxonomy" id="48"/>
    <lineage>
        <taxon>Bacteria</taxon>
        <taxon>Pseudomonadati</taxon>
        <taxon>Myxococcota</taxon>
        <taxon>Myxococcia</taxon>
        <taxon>Myxococcales</taxon>
        <taxon>Cystobacterineae</taxon>
        <taxon>Archangiaceae</taxon>
        <taxon>Archangium</taxon>
    </lineage>
</organism>
<keyword evidence="4" id="KW-0808">Transferase</keyword>
<protein>
    <recommendedName>
        <fullName evidence="2">histidine kinase</fullName>
        <ecNumber evidence="2">2.7.13.3</ecNumber>
    </recommendedName>
</protein>
<dbReference type="InterPro" id="IPR003594">
    <property type="entry name" value="HATPase_dom"/>
</dbReference>
<dbReference type="GO" id="GO:0000155">
    <property type="term" value="F:phosphorelay sensor kinase activity"/>
    <property type="evidence" value="ECO:0007669"/>
    <property type="project" value="InterPro"/>
</dbReference>
<dbReference type="GO" id="GO:0005524">
    <property type="term" value="F:ATP binding"/>
    <property type="evidence" value="ECO:0007669"/>
    <property type="project" value="UniProtKB-KW"/>
</dbReference>
<dbReference type="Proteomes" id="UP000249061">
    <property type="component" value="Unassembled WGS sequence"/>
</dbReference>
<evidence type="ECO:0000256" key="6">
    <source>
        <dbReference type="ARBA" id="ARBA00022777"/>
    </source>
</evidence>
<accession>A0A2W5T4V4</accession>
<keyword evidence="3" id="KW-0597">Phosphoprotein</keyword>
<dbReference type="Pfam" id="PF07730">
    <property type="entry name" value="HisKA_3"/>
    <property type="match status" value="1"/>
</dbReference>
<proteinExistence type="predicted"/>
<dbReference type="EMBL" id="QFQP01000017">
    <property type="protein sequence ID" value="PZR10450.1"/>
    <property type="molecule type" value="Genomic_DNA"/>
</dbReference>
<dbReference type="InterPro" id="IPR011712">
    <property type="entry name" value="Sig_transdc_His_kin_sub3_dim/P"/>
</dbReference>
<keyword evidence="7" id="KW-0067">ATP-binding</keyword>
<evidence type="ECO:0000256" key="8">
    <source>
        <dbReference type="ARBA" id="ARBA00023012"/>
    </source>
</evidence>
<dbReference type="AlphaFoldDB" id="A0A2W5T4V4"/>
<dbReference type="PANTHER" id="PTHR24421:SF10">
    <property type="entry name" value="NITRATE_NITRITE SENSOR PROTEIN NARQ"/>
    <property type="match status" value="1"/>
</dbReference>
<dbReference type="PANTHER" id="PTHR24421">
    <property type="entry name" value="NITRATE/NITRITE SENSOR PROTEIN NARX-RELATED"/>
    <property type="match status" value="1"/>
</dbReference>
<evidence type="ECO:0000256" key="3">
    <source>
        <dbReference type="ARBA" id="ARBA00022553"/>
    </source>
</evidence>
<reference evidence="10 11" key="1">
    <citation type="submission" date="2017-08" db="EMBL/GenBank/DDBJ databases">
        <title>Infants hospitalized years apart are colonized by the same room-sourced microbial strains.</title>
        <authorList>
            <person name="Brooks B."/>
            <person name="Olm M.R."/>
            <person name="Firek B.A."/>
            <person name="Baker R."/>
            <person name="Thomas B.C."/>
            <person name="Morowitz M.J."/>
            <person name="Banfield J.F."/>
        </authorList>
    </citation>
    <scope>NUCLEOTIDE SEQUENCE [LARGE SCALE GENOMIC DNA]</scope>
    <source>
        <strain evidence="10">S2_003_000_R2_14</strain>
    </source>
</reference>
<dbReference type="InterPro" id="IPR036890">
    <property type="entry name" value="HATPase_C_sf"/>
</dbReference>
<evidence type="ECO:0000256" key="5">
    <source>
        <dbReference type="ARBA" id="ARBA00022741"/>
    </source>
</evidence>
<dbReference type="SMART" id="SM00387">
    <property type="entry name" value="HATPase_c"/>
    <property type="match status" value="1"/>
</dbReference>
<dbReference type="SUPFAM" id="SSF55874">
    <property type="entry name" value="ATPase domain of HSP90 chaperone/DNA topoisomerase II/histidine kinase"/>
    <property type="match status" value="1"/>
</dbReference>
<evidence type="ECO:0000256" key="1">
    <source>
        <dbReference type="ARBA" id="ARBA00000085"/>
    </source>
</evidence>
<dbReference type="EC" id="2.7.13.3" evidence="2"/>
<comment type="catalytic activity">
    <reaction evidence="1">
        <text>ATP + protein L-histidine = ADP + protein N-phospho-L-histidine.</text>
        <dbReference type="EC" id="2.7.13.3"/>
    </reaction>
</comment>
<keyword evidence="6 10" id="KW-0418">Kinase</keyword>
<gene>
    <name evidence="10" type="ORF">DI536_19595</name>
</gene>
<evidence type="ECO:0000256" key="7">
    <source>
        <dbReference type="ARBA" id="ARBA00022840"/>
    </source>
</evidence>
<dbReference type="InterPro" id="IPR050482">
    <property type="entry name" value="Sensor_HK_TwoCompSys"/>
</dbReference>
<name>A0A2W5T4V4_9BACT</name>
<dbReference type="Pfam" id="PF02518">
    <property type="entry name" value="HATPase_c"/>
    <property type="match status" value="1"/>
</dbReference>
<sequence length="346" mass="37050">MKRWWLPVVMLVAASVEVAVRDDLPSRAGAWAFALAIAGALAFRRSHPLGATAFAFSLATATTLVQHHFELPELGPTSGVGILALPYALTRWASRRDVSIGAAFVVMTWVVSLLSGEMQRREDIVGSAVVLILPGTIGAVVRFRNEAQQRGLEQARSLERERLARELHDSVAHHVTAITLQAQAARAVIDTRPSDAKHALQAIEEEAKRTLTELRGIVGALRDDEAALSPAGGIAELRALSSTLVHVEVGAVGALSPMLERALFRIAQEAVTNSIKHARNATKVHVRLSAERDVELTVSDDGEPGARRGAGFGLIGMAERVALLGGTFEAGPASERGWRVHAVIPR</sequence>
<keyword evidence="5" id="KW-0547">Nucleotide-binding</keyword>
<dbReference type="GO" id="GO:0046983">
    <property type="term" value="F:protein dimerization activity"/>
    <property type="evidence" value="ECO:0007669"/>
    <property type="project" value="InterPro"/>
</dbReference>
<evidence type="ECO:0000256" key="2">
    <source>
        <dbReference type="ARBA" id="ARBA00012438"/>
    </source>
</evidence>
<keyword evidence="8" id="KW-0902">Two-component regulatory system</keyword>
<evidence type="ECO:0000259" key="9">
    <source>
        <dbReference type="SMART" id="SM00387"/>
    </source>
</evidence>
<evidence type="ECO:0000313" key="11">
    <source>
        <dbReference type="Proteomes" id="UP000249061"/>
    </source>
</evidence>